<dbReference type="Proteomes" id="UP000346198">
    <property type="component" value="Unassembled WGS sequence"/>
</dbReference>
<evidence type="ECO:0000313" key="2">
    <source>
        <dbReference type="EMBL" id="VGO21498.1"/>
    </source>
</evidence>
<protein>
    <submittedName>
        <fullName evidence="2">Uncharacterized protein</fullName>
    </submittedName>
</protein>
<dbReference type="AlphaFoldDB" id="A0A6C2UMW9"/>
<sequence>MIRRLLLLVFLSCTTASFARVWRVVGHLDGQLNTAGLPWTKAYNTTMTVNGLKNEVVLYSVRYSQPAVEQLENQFKAQGAAVMVKRTEEGASGVARWPDREARFLVLSPKAQPRHLVFIFYPEPSGQLRESRFPVPEYDRGELMNVVTDDDTHTFFATVKTFDSPTLVHDFYRNSLSALGWQTVMPPVVNHGEVKGVAIYQKKKKICYVQSAGRQAGSNLVTLLVKGGAL</sequence>
<reference evidence="2 3" key="1">
    <citation type="submission" date="2019-04" db="EMBL/GenBank/DDBJ databases">
        <authorList>
            <person name="Van Vliet M D."/>
        </authorList>
    </citation>
    <scope>NUCLEOTIDE SEQUENCE [LARGE SCALE GENOMIC DNA]</scope>
    <source>
        <strain evidence="2 3">F21</strain>
    </source>
</reference>
<keyword evidence="3" id="KW-1185">Reference proteome</keyword>
<evidence type="ECO:0000313" key="3">
    <source>
        <dbReference type="Proteomes" id="UP000346198"/>
    </source>
</evidence>
<feature type="chain" id="PRO_5025425221" evidence="1">
    <location>
        <begin position="20"/>
        <end position="230"/>
    </location>
</feature>
<feature type="signal peptide" evidence="1">
    <location>
        <begin position="1"/>
        <end position="19"/>
    </location>
</feature>
<accession>A0A6C2UMW9</accession>
<proteinExistence type="predicted"/>
<name>A0A6C2UMW9_9BACT</name>
<gene>
    <name evidence="2" type="ORF">SCARR_03572</name>
</gene>
<evidence type="ECO:0000256" key="1">
    <source>
        <dbReference type="SAM" id="SignalP"/>
    </source>
</evidence>
<dbReference type="EMBL" id="CAAHFH010000002">
    <property type="protein sequence ID" value="VGO21498.1"/>
    <property type="molecule type" value="Genomic_DNA"/>
</dbReference>
<keyword evidence="1" id="KW-0732">Signal</keyword>
<organism evidence="2 3">
    <name type="scientific">Pontiella sulfatireligans</name>
    <dbReference type="NCBI Taxonomy" id="2750658"/>
    <lineage>
        <taxon>Bacteria</taxon>
        <taxon>Pseudomonadati</taxon>
        <taxon>Kiritimatiellota</taxon>
        <taxon>Kiritimatiellia</taxon>
        <taxon>Kiritimatiellales</taxon>
        <taxon>Pontiellaceae</taxon>
        <taxon>Pontiella</taxon>
    </lineage>
</organism>